<dbReference type="Proteomes" id="UP000267096">
    <property type="component" value="Unassembled WGS sequence"/>
</dbReference>
<dbReference type="OrthoDB" id="10252446at2759"/>
<evidence type="ECO:0000313" key="4">
    <source>
        <dbReference type="Proteomes" id="UP000267096"/>
    </source>
</evidence>
<dbReference type="PANTHER" id="PTHR23300">
    <property type="entry name" value="METHANETHIOL OXIDASE"/>
    <property type="match status" value="1"/>
</dbReference>
<protein>
    <submittedName>
        <fullName evidence="5">Putative selenium-binding protein (inferred by orthology to a C. elegans protein)</fullName>
    </submittedName>
</protein>
<name>A0A0M3JPY8_ANISI</name>
<dbReference type="EMBL" id="UYRR01029120">
    <property type="protein sequence ID" value="VDK39731.1"/>
    <property type="molecule type" value="Genomic_DNA"/>
</dbReference>
<dbReference type="AlphaFoldDB" id="A0A0M3JPY8"/>
<evidence type="ECO:0000313" key="5">
    <source>
        <dbReference type="WBParaSite" id="ASIM_0000973901-mRNA-1"/>
    </source>
</evidence>
<reference evidence="5" key="1">
    <citation type="submission" date="2017-02" db="UniProtKB">
        <authorList>
            <consortium name="WormBaseParasite"/>
        </authorList>
    </citation>
    <scope>IDENTIFICATION</scope>
</reference>
<dbReference type="Pfam" id="PF05694">
    <property type="entry name" value="SBP56"/>
    <property type="match status" value="1"/>
</dbReference>
<dbReference type="GO" id="GO:0008430">
    <property type="term" value="F:selenium binding"/>
    <property type="evidence" value="ECO:0007669"/>
    <property type="project" value="InterPro"/>
</dbReference>
<dbReference type="PANTHER" id="PTHR23300:SF0">
    <property type="entry name" value="METHANETHIOL OXIDASE"/>
    <property type="match status" value="1"/>
</dbReference>
<reference evidence="3 4" key="2">
    <citation type="submission" date="2018-11" db="EMBL/GenBank/DDBJ databases">
        <authorList>
            <consortium name="Pathogen Informatics"/>
        </authorList>
    </citation>
    <scope>NUCLEOTIDE SEQUENCE [LARGE SCALE GENOMIC DNA]</scope>
</reference>
<dbReference type="WBParaSite" id="ASIM_0000973901-mRNA-1">
    <property type="protein sequence ID" value="ASIM_0000973901-mRNA-1"/>
    <property type="gene ID" value="ASIM_0000973901"/>
</dbReference>
<evidence type="ECO:0000313" key="3">
    <source>
        <dbReference type="EMBL" id="VDK39731.1"/>
    </source>
</evidence>
<organism evidence="5">
    <name type="scientific">Anisakis simplex</name>
    <name type="common">Herring worm</name>
    <dbReference type="NCBI Taxonomy" id="6269"/>
    <lineage>
        <taxon>Eukaryota</taxon>
        <taxon>Metazoa</taxon>
        <taxon>Ecdysozoa</taxon>
        <taxon>Nematoda</taxon>
        <taxon>Chromadorea</taxon>
        <taxon>Rhabditida</taxon>
        <taxon>Spirurina</taxon>
        <taxon>Ascaridomorpha</taxon>
        <taxon>Ascaridoidea</taxon>
        <taxon>Anisakidae</taxon>
        <taxon>Anisakis</taxon>
        <taxon>Anisakis simplex complex</taxon>
    </lineage>
</organism>
<proteinExistence type="inferred from homology"/>
<keyword evidence="4" id="KW-1185">Reference proteome</keyword>
<sequence length="67" mass="7695">MGQAEVDGWAIERLPAMIADLVISMDDRFMYASAWLHGYVAQYDITDPFRVSLCSKVRSFKSYPNFL</sequence>
<dbReference type="InterPro" id="IPR008826">
    <property type="entry name" value="Se-bd"/>
</dbReference>
<evidence type="ECO:0000256" key="1">
    <source>
        <dbReference type="ARBA" id="ARBA00005606"/>
    </source>
</evidence>
<gene>
    <name evidence="3" type="ORF">ASIM_LOCUS9472</name>
</gene>
<comment type="similarity">
    <text evidence="1">Belongs to the selenium-binding protein family.</text>
</comment>
<accession>A0A0M3JPY8</accession>
<keyword evidence="2" id="KW-0711">Selenium</keyword>
<evidence type="ECO:0000256" key="2">
    <source>
        <dbReference type="ARBA" id="ARBA00023266"/>
    </source>
</evidence>